<sequence>MEPREAPGDPRGSHRAGMGQQKVSFFQSLIRHLVLDLADCCPPNGAQERHQFKSKDELDAYLRVAHESVAIGRETLTAVAGQQEALDRSEAVVDSNRYVIEKSARTLRGMTWWGSLRNYFSEEPEAPRPRTSTWLADRRAGLRGPGQQAGERTEAHSSDPPLWRDQPRDGCSNPVKDERQELFARKVNGETADARLKRAHVAGQGPQSLSEVARMQDEYLESLGKSLDEQRGIGRTLHEALSEQRVQVDRLEAGSEGLEDATRAVIRKAARASRARGGWGAERPRLYKFVAFREVRSGLFLSVAGEELRLQEPNMSKACQFAAYTSQALTGLQSVLSRKWLGQHWISGALGVRGTGLGKNEEWEVDWRRPEGAFFLLCSANWGSGGYLMAFPKKDERLGQTLAYDLRLGGYNGEERGKAALFEIVDCESYRTTDVVTEIIQKKTPAELAAEEERKRRGSLISLGALRTG</sequence>
<dbReference type="SMART" id="SM00397">
    <property type="entry name" value="t_SNARE"/>
    <property type="match status" value="2"/>
</dbReference>
<protein>
    <submittedName>
        <fullName evidence="3">Conserved c2h2 zinc finger protein</fullName>
    </submittedName>
</protein>
<organism evidence="3 4">
    <name type="scientific">Nannochloropsis gaditana</name>
    <dbReference type="NCBI Taxonomy" id="72520"/>
    <lineage>
        <taxon>Eukaryota</taxon>
        <taxon>Sar</taxon>
        <taxon>Stramenopiles</taxon>
        <taxon>Ochrophyta</taxon>
        <taxon>Eustigmatophyceae</taxon>
        <taxon>Eustigmatales</taxon>
        <taxon>Monodopsidaceae</taxon>
        <taxon>Nannochloropsis</taxon>
    </lineage>
</organism>
<gene>
    <name evidence="3" type="ORF">Naga_100081g19</name>
</gene>
<evidence type="ECO:0000313" key="3">
    <source>
        <dbReference type="EMBL" id="EWM21002.1"/>
    </source>
</evidence>
<proteinExistence type="predicted"/>
<evidence type="ECO:0000259" key="2">
    <source>
        <dbReference type="PROSITE" id="PS50192"/>
    </source>
</evidence>
<dbReference type="OrthoDB" id="19261at2759"/>
<dbReference type="AlphaFoldDB" id="W7T2Q7"/>
<name>W7T2Q7_9STRA</name>
<dbReference type="CDD" id="cd15841">
    <property type="entry name" value="SNARE_Qc"/>
    <property type="match status" value="1"/>
</dbReference>
<dbReference type="PROSITE" id="PS50192">
    <property type="entry name" value="T_SNARE"/>
    <property type="match status" value="1"/>
</dbReference>
<dbReference type="Gene3D" id="1.20.5.110">
    <property type="match status" value="1"/>
</dbReference>
<feature type="region of interest" description="Disordered" evidence="1">
    <location>
        <begin position="137"/>
        <end position="174"/>
    </location>
</feature>
<dbReference type="EMBL" id="AZIL01002699">
    <property type="protein sequence ID" value="EWM21002.1"/>
    <property type="molecule type" value="Genomic_DNA"/>
</dbReference>
<accession>W7T2Q7</accession>
<evidence type="ECO:0000313" key="4">
    <source>
        <dbReference type="Proteomes" id="UP000019335"/>
    </source>
</evidence>
<comment type="caution">
    <text evidence="3">The sequence shown here is derived from an EMBL/GenBank/DDBJ whole genome shotgun (WGS) entry which is preliminary data.</text>
</comment>
<feature type="domain" description="T-SNARE coiled-coil homology" evidence="2">
    <location>
        <begin position="210"/>
        <end position="272"/>
    </location>
</feature>
<keyword evidence="4" id="KW-1185">Reference proteome</keyword>
<dbReference type="SUPFAM" id="SSF58038">
    <property type="entry name" value="SNARE fusion complex"/>
    <property type="match status" value="1"/>
</dbReference>
<dbReference type="Proteomes" id="UP000019335">
    <property type="component" value="Unassembled WGS sequence"/>
</dbReference>
<reference evidence="3 4" key="1">
    <citation type="journal article" date="2014" name="Mol. Plant">
        <title>Chromosome Scale Genome Assembly and Transcriptome Profiling of Nannochloropsis gaditana in Nitrogen Depletion.</title>
        <authorList>
            <person name="Corteggiani Carpinelli E."/>
            <person name="Telatin A."/>
            <person name="Vitulo N."/>
            <person name="Forcato C."/>
            <person name="D'Angelo M."/>
            <person name="Schiavon R."/>
            <person name="Vezzi A."/>
            <person name="Giacometti G.M."/>
            <person name="Morosinotto T."/>
            <person name="Valle G."/>
        </authorList>
    </citation>
    <scope>NUCLEOTIDE SEQUENCE [LARGE SCALE GENOMIC DNA]</scope>
    <source>
        <strain evidence="3 4">B-31</strain>
    </source>
</reference>
<dbReference type="InterPro" id="IPR000727">
    <property type="entry name" value="T_SNARE_dom"/>
</dbReference>
<evidence type="ECO:0000256" key="1">
    <source>
        <dbReference type="SAM" id="MobiDB-lite"/>
    </source>
</evidence>